<dbReference type="EMBL" id="JBAHYK010003851">
    <property type="protein sequence ID" value="KAL0563164.1"/>
    <property type="molecule type" value="Genomic_DNA"/>
</dbReference>
<organism evidence="2 3">
    <name type="scientific">Marasmius crinis-equi</name>
    <dbReference type="NCBI Taxonomy" id="585013"/>
    <lineage>
        <taxon>Eukaryota</taxon>
        <taxon>Fungi</taxon>
        <taxon>Dikarya</taxon>
        <taxon>Basidiomycota</taxon>
        <taxon>Agaricomycotina</taxon>
        <taxon>Agaricomycetes</taxon>
        <taxon>Agaricomycetidae</taxon>
        <taxon>Agaricales</taxon>
        <taxon>Marasmiineae</taxon>
        <taxon>Marasmiaceae</taxon>
        <taxon>Marasmius</taxon>
    </lineage>
</organism>
<proteinExistence type="predicted"/>
<evidence type="ECO:0000313" key="2">
    <source>
        <dbReference type="EMBL" id="KAL0563164.1"/>
    </source>
</evidence>
<feature type="compositionally biased region" description="Low complexity" evidence="1">
    <location>
        <begin position="137"/>
        <end position="148"/>
    </location>
</feature>
<feature type="non-terminal residue" evidence="2">
    <location>
        <position position="389"/>
    </location>
</feature>
<comment type="caution">
    <text evidence="2">The sequence shown here is derived from an EMBL/GenBank/DDBJ whole genome shotgun (WGS) entry which is preliminary data.</text>
</comment>
<accession>A0ABR3EJV8</accession>
<name>A0ABR3EJV8_9AGAR</name>
<keyword evidence="3" id="KW-1185">Reference proteome</keyword>
<dbReference type="Proteomes" id="UP001465976">
    <property type="component" value="Unassembled WGS sequence"/>
</dbReference>
<feature type="region of interest" description="Disordered" evidence="1">
    <location>
        <begin position="133"/>
        <end position="275"/>
    </location>
</feature>
<evidence type="ECO:0000313" key="3">
    <source>
        <dbReference type="Proteomes" id="UP001465976"/>
    </source>
</evidence>
<reference evidence="2 3" key="1">
    <citation type="submission" date="2024-02" db="EMBL/GenBank/DDBJ databases">
        <title>A draft genome for the cacao thread blight pathogen Marasmius crinis-equi.</title>
        <authorList>
            <person name="Cohen S.P."/>
            <person name="Baruah I.K."/>
            <person name="Amoako-Attah I."/>
            <person name="Bukari Y."/>
            <person name="Meinhardt L.W."/>
            <person name="Bailey B.A."/>
        </authorList>
    </citation>
    <scope>NUCLEOTIDE SEQUENCE [LARGE SCALE GENOMIC DNA]</scope>
    <source>
        <strain evidence="2 3">GH-76</strain>
    </source>
</reference>
<protein>
    <submittedName>
        <fullName evidence="2">Uncharacterized protein</fullName>
    </submittedName>
</protein>
<evidence type="ECO:0000256" key="1">
    <source>
        <dbReference type="SAM" id="MobiDB-lite"/>
    </source>
</evidence>
<feature type="compositionally biased region" description="Low complexity" evidence="1">
    <location>
        <begin position="188"/>
        <end position="224"/>
    </location>
</feature>
<gene>
    <name evidence="2" type="ORF">V5O48_018911</name>
</gene>
<sequence length="389" mass="42429">MSFFAWTSAPTGALVQRLDTAIAKIHHAIHPLLFADTSQDQWRQLLKSISPELKTLADFHRANHSDYTLPAVFSDVVVSASVLAYKAGIKEFTSTWQMPKQEASQLAPYTNFSFTSNFQESYLKEFLVTEPTPLRGPATPSSPKASSTRVPELSPGRATVRDSVVANIMGQYGSRSPEVPKSFTKHVASTSAASTKAKAKSSAAAPAPSSGSRSRPQPSRPAAPVAGSSRRPAVPDVPLEISDDEPTAELPPKRKAAKRRAPPPVVDEDADYNPEVDAHDDIQEEIREVPPPRPSEQQMVFSDDEREGVPLHRPYVLVLPMPLQPMVIKADVQGKLRGAQEFGEASELALLGRDGRSCSFWRIARSHRACGAHIPGARCTNCDNRRNNL</sequence>